<keyword evidence="3" id="KW-0378">Hydrolase</keyword>
<dbReference type="InterPro" id="IPR007053">
    <property type="entry name" value="LRAT_dom"/>
</dbReference>
<keyword evidence="7" id="KW-1185">Reference proteome</keyword>
<dbReference type="GO" id="GO:0016410">
    <property type="term" value="F:N-acyltransferase activity"/>
    <property type="evidence" value="ECO:0007669"/>
    <property type="project" value="TreeGrafter"/>
</dbReference>
<evidence type="ECO:0000259" key="5">
    <source>
        <dbReference type="PROSITE" id="PS51934"/>
    </source>
</evidence>
<evidence type="ECO:0000313" key="6">
    <source>
        <dbReference type="EMBL" id="KAF0882472.1"/>
    </source>
</evidence>
<dbReference type="InterPro" id="IPR038765">
    <property type="entry name" value="Papain-like_cys_pep_sf"/>
</dbReference>
<dbReference type="PANTHER" id="PTHR13943">
    <property type="entry name" value="HRAS-LIKE SUPPRESSOR - RELATED"/>
    <property type="match status" value="1"/>
</dbReference>
<dbReference type="GO" id="GO:0008970">
    <property type="term" value="F:phospholipase A1 activity"/>
    <property type="evidence" value="ECO:0007669"/>
    <property type="project" value="TreeGrafter"/>
</dbReference>
<comment type="similarity">
    <text evidence="1">Belongs to the H-rev107 family.</text>
</comment>
<dbReference type="Gene3D" id="3.90.1720.10">
    <property type="entry name" value="endopeptidase domain like (from Nostoc punctiforme)"/>
    <property type="match status" value="1"/>
</dbReference>
<dbReference type="GO" id="GO:0004623">
    <property type="term" value="F:phospholipase A2 activity"/>
    <property type="evidence" value="ECO:0007669"/>
    <property type="project" value="TreeGrafter"/>
</dbReference>
<organism evidence="6 7">
    <name type="scientific">Crocuta crocuta</name>
    <name type="common">Spotted hyena</name>
    <dbReference type="NCBI Taxonomy" id="9678"/>
    <lineage>
        <taxon>Eukaryota</taxon>
        <taxon>Metazoa</taxon>
        <taxon>Chordata</taxon>
        <taxon>Craniata</taxon>
        <taxon>Vertebrata</taxon>
        <taxon>Euteleostomi</taxon>
        <taxon>Mammalia</taxon>
        <taxon>Eutheria</taxon>
        <taxon>Laurasiatheria</taxon>
        <taxon>Carnivora</taxon>
        <taxon>Feliformia</taxon>
        <taxon>Hyaenidae</taxon>
        <taxon>Crocuta</taxon>
    </lineage>
</organism>
<accession>A0A6G1B3T1</accession>
<evidence type="ECO:0000256" key="1">
    <source>
        <dbReference type="ARBA" id="ARBA00007824"/>
    </source>
</evidence>
<dbReference type="GO" id="GO:0070292">
    <property type="term" value="P:N-acylphosphatidylethanolamine metabolic process"/>
    <property type="evidence" value="ECO:0007669"/>
    <property type="project" value="TreeGrafter"/>
</dbReference>
<dbReference type="EMBL" id="VOAJ01002531">
    <property type="protein sequence ID" value="KAF0882472.1"/>
    <property type="molecule type" value="Genomic_DNA"/>
</dbReference>
<feature type="non-terminal residue" evidence="6">
    <location>
        <position position="133"/>
    </location>
</feature>
<evidence type="ECO:0000256" key="3">
    <source>
        <dbReference type="ARBA" id="ARBA00022801"/>
    </source>
</evidence>
<evidence type="ECO:0000256" key="2">
    <source>
        <dbReference type="ARBA" id="ARBA00022679"/>
    </source>
</evidence>
<dbReference type="Pfam" id="PF04970">
    <property type="entry name" value="LRAT"/>
    <property type="match status" value="1"/>
</dbReference>
<comment type="caution">
    <text evidence="6">The sequence shown here is derived from an EMBL/GenBank/DDBJ whole genome shotgun (WGS) entry which is preliminary data.</text>
</comment>
<feature type="non-terminal residue" evidence="6">
    <location>
        <position position="1"/>
    </location>
</feature>
<protein>
    <submittedName>
        <fullName evidence="6">HRSL4 protein</fullName>
    </submittedName>
</protein>
<keyword evidence="4" id="KW-0443">Lipid metabolism</keyword>
<dbReference type="Proteomes" id="UP000475037">
    <property type="component" value="Unassembled WGS sequence"/>
</dbReference>
<feature type="domain" description="LRAT" evidence="5">
    <location>
        <begin position="13"/>
        <end position="129"/>
    </location>
</feature>
<sequence length="133" mass="15195">LLQPYGKPKPGDLIEIPHGIYSHWAIYVGDGYVVHLTDPDNLSRASSSAILPIRGSKAVVRQDRLRDLVGRCSYRINNYLDHKYKPLPVEKIIRSAKEKIGETMEYNPVDKNCEHFVTKLRYGVSCSKQVRRS</sequence>
<evidence type="ECO:0000313" key="7">
    <source>
        <dbReference type="Proteomes" id="UP000475037"/>
    </source>
</evidence>
<evidence type="ECO:0000256" key="4">
    <source>
        <dbReference type="ARBA" id="ARBA00023098"/>
    </source>
</evidence>
<dbReference type="PROSITE" id="PS51934">
    <property type="entry name" value="LRAT"/>
    <property type="match status" value="1"/>
</dbReference>
<dbReference type="PANTHER" id="PTHR13943:SF36">
    <property type="entry name" value="PHOSPHOLIPASE A AND ACYLTRANSFERASE 4"/>
    <property type="match status" value="1"/>
</dbReference>
<keyword evidence="2" id="KW-0808">Transferase</keyword>
<dbReference type="AlphaFoldDB" id="A0A6G1B3T1"/>
<name>A0A6G1B3T1_CROCR</name>
<proteinExistence type="inferred from homology"/>
<gene>
    <name evidence="6" type="primary">Rarres3</name>
    <name evidence="6" type="ORF">FOF47_R20140</name>
</gene>
<reference evidence="6 7" key="1">
    <citation type="submission" date="2019-11" db="EMBL/GenBank/DDBJ databases">
        <authorList>
            <person name="Yang C."/>
            <person name="Li F."/>
        </authorList>
    </citation>
    <scope>NUCLEOTIDE SEQUENCE [LARGE SCALE GENOMIC DNA]</scope>
    <source>
        <strain evidence="6">KB4526</strain>
        <tissue evidence="6">Muscle</tissue>
    </source>
</reference>
<dbReference type="SUPFAM" id="SSF54001">
    <property type="entry name" value="Cysteine proteinases"/>
    <property type="match status" value="1"/>
</dbReference>
<dbReference type="InterPro" id="IPR051496">
    <property type="entry name" value="H-rev107_PLA/AT"/>
</dbReference>
<dbReference type="GO" id="GO:0005737">
    <property type="term" value="C:cytoplasm"/>
    <property type="evidence" value="ECO:0007669"/>
    <property type="project" value="TreeGrafter"/>
</dbReference>